<feature type="compositionally biased region" description="Acidic residues" evidence="5">
    <location>
        <begin position="194"/>
        <end position="203"/>
    </location>
</feature>
<dbReference type="EMBL" id="JBBPEH010000014">
    <property type="protein sequence ID" value="KAK7530381.1"/>
    <property type="molecule type" value="Genomic_DNA"/>
</dbReference>
<dbReference type="GeneID" id="92034759"/>
<evidence type="ECO:0000313" key="7">
    <source>
        <dbReference type="Proteomes" id="UP001360953"/>
    </source>
</evidence>
<keyword evidence="4" id="KW-0456">Lyase</keyword>
<comment type="similarity">
    <text evidence="2 4">Belongs to the terpene synthase family.</text>
</comment>
<dbReference type="InterPro" id="IPR034686">
    <property type="entry name" value="Terpene_cyclase-like_2"/>
</dbReference>
<comment type="caution">
    <text evidence="6">The sequence shown here is derived from an EMBL/GenBank/DDBJ whole genome shotgun (WGS) entry which is preliminary data.</text>
</comment>
<comment type="cofactor">
    <cofactor evidence="1 4">
        <name>Mg(2+)</name>
        <dbReference type="ChEBI" id="CHEBI:18420"/>
    </cofactor>
</comment>
<keyword evidence="7" id="KW-1185">Reference proteome</keyword>
<evidence type="ECO:0000256" key="5">
    <source>
        <dbReference type="SAM" id="MobiDB-lite"/>
    </source>
</evidence>
<dbReference type="SFLD" id="SFLDS00005">
    <property type="entry name" value="Isoprenoid_Synthase_Type_I"/>
    <property type="match status" value="1"/>
</dbReference>
<keyword evidence="3 4" id="KW-0460">Magnesium</keyword>
<protein>
    <recommendedName>
        <fullName evidence="4">Terpene synthase</fullName>
        <ecNumber evidence="4">4.2.3.-</ecNumber>
    </recommendedName>
</protein>
<name>A0ABR1L569_9PEZI</name>
<gene>
    <name evidence="6" type="ORF">J3D65DRAFT_641051</name>
</gene>
<sequence>MLLATDEPGLSISFTALGRSSTLPGRPFKTAKPKRPARQTVRLIKKETTKEAANMAILPDLLVSFIAPEPKVNPHYEQVRKESEEWMRANLWQSLSEKDIKRRCAADFCYFSAILCPDVGKEELRTVCDWIYWVFEFDDQFDEGELGIDREKGRAEVAGMVAVLVPQGCSTPVVRRRSALGPWSTSPIETTSGELEEALSSDEDNQKMNPEFEREAKNSAAVASTPLQQLFHSIWERVGTSTCDDARERYVKSNIHFCRSVAELHGEEFDDMVVMENITRYLHIRAQNIGLYPLLSLEEYACGLRLPQAVFECKAIRDIERLVAEMLTLQNDILSYHREHSVGHSQNLISIFRRRLGLSQQQSYDKANELLHGCYRQWYISHSEIPSWGEKVDAQVQQYLQGCLNVLKANVRWSFKSQRYFGKEVDRVRETRQVVLVP</sequence>
<evidence type="ECO:0000256" key="1">
    <source>
        <dbReference type="ARBA" id="ARBA00001946"/>
    </source>
</evidence>
<accession>A0ABR1L569</accession>
<dbReference type="Pfam" id="PF19086">
    <property type="entry name" value="Terpene_syn_C_2"/>
    <property type="match status" value="1"/>
</dbReference>
<feature type="compositionally biased region" description="Polar residues" evidence="5">
    <location>
        <begin position="183"/>
        <end position="193"/>
    </location>
</feature>
<dbReference type="RefSeq" id="XP_066650620.1">
    <property type="nucleotide sequence ID" value="XM_066801853.1"/>
</dbReference>
<evidence type="ECO:0000256" key="4">
    <source>
        <dbReference type="RuleBase" id="RU366034"/>
    </source>
</evidence>
<dbReference type="EC" id="4.2.3.-" evidence="4"/>
<dbReference type="PANTHER" id="PTHR35201:SF4">
    <property type="entry name" value="BETA-PINACENE SYNTHASE-RELATED"/>
    <property type="match status" value="1"/>
</dbReference>
<evidence type="ECO:0000256" key="2">
    <source>
        <dbReference type="ARBA" id="ARBA00006333"/>
    </source>
</evidence>
<evidence type="ECO:0000313" key="6">
    <source>
        <dbReference type="EMBL" id="KAK7530381.1"/>
    </source>
</evidence>
<dbReference type="SUPFAM" id="SSF48576">
    <property type="entry name" value="Terpenoid synthases"/>
    <property type="match status" value="1"/>
</dbReference>
<dbReference type="Proteomes" id="UP001360953">
    <property type="component" value="Unassembled WGS sequence"/>
</dbReference>
<proteinExistence type="inferred from homology"/>
<feature type="region of interest" description="Disordered" evidence="5">
    <location>
        <begin position="182"/>
        <end position="205"/>
    </location>
</feature>
<dbReference type="Gene3D" id="1.10.600.10">
    <property type="entry name" value="Farnesyl Diphosphate Synthase"/>
    <property type="match status" value="1"/>
</dbReference>
<dbReference type="PANTHER" id="PTHR35201">
    <property type="entry name" value="TERPENE SYNTHASE"/>
    <property type="match status" value="1"/>
</dbReference>
<dbReference type="InterPro" id="IPR008949">
    <property type="entry name" value="Isoprenoid_synthase_dom_sf"/>
</dbReference>
<reference evidence="6 7" key="1">
    <citation type="submission" date="2024-04" db="EMBL/GenBank/DDBJ databases">
        <title>Phyllosticta paracitricarpa is synonymous to the EU quarantine fungus P. citricarpa based on phylogenomic analyses.</title>
        <authorList>
            <consortium name="Lawrence Berkeley National Laboratory"/>
            <person name="Van ingen-buijs V.A."/>
            <person name="Van westerhoven A.C."/>
            <person name="Haridas S."/>
            <person name="Skiadas P."/>
            <person name="Martin F."/>
            <person name="Groenewald J.Z."/>
            <person name="Crous P.W."/>
            <person name="Seidl M.F."/>
        </authorList>
    </citation>
    <scope>NUCLEOTIDE SEQUENCE [LARGE SCALE GENOMIC DNA]</scope>
    <source>
        <strain evidence="6 7">CPC 17464</strain>
    </source>
</reference>
<keyword evidence="4" id="KW-0479">Metal-binding</keyword>
<organism evidence="6 7">
    <name type="scientific">Phyllosticta citribraziliensis</name>
    <dbReference type="NCBI Taxonomy" id="989973"/>
    <lineage>
        <taxon>Eukaryota</taxon>
        <taxon>Fungi</taxon>
        <taxon>Dikarya</taxon>
        <taxon>Ascomycota</taxon>
        <taxon>Pezizomycotina</taxon>
        <taxon>Dothideomycetes</taxon>
        <taxon>Dothideomycetes incertae sedis</taxon>
        <taxon>Botryosphaeriales</taxon>
        <taxon>Phyllostictaceae</taxon>
        <taxon>Phyllosticta</taxon>
    </lineage>
</organism>
<evidence type="ECO:0000256" key="3">
    <source>
        <dbReference type="ARBA" id="ARBA00022842"/>
    </source>
</evidence>
<dbReference type="SFLD" id="SFLDG01020">
    <property type="entry name" value="Terpene_Cyclase_Like_2"/>
    <property type="match status" value="1"/>
</dbReference>